<feature type="domain" description="ATPase AAA-type core" evidence="1">
    <location>
        <begin position="75"/>
        <end position="382"/>
    </location>
</feature>
<gene>
    <name evidence="2" type="ORF">SAMN04488121_102423</name>
</gene>
<accession>A0A1G7MIJ3</accession>
<dbReference type="Gene3D" id="3.40.50.300">
    <property type="entry name" value="P-loop containing nucleotide triphosphate hydrolases"/>
    <property type="match status" value="1"/>
</dbReference>
<evidence type="ECO:0000313" key="3">
    <source>
        <dbReference type="Proteomes" id="UP000199045"/>
    </source>
</evidence>
<dbReference type="STRING" id="104663.SAMN04488121_102423"/>
<protein>
    <recommendedName>
        <fullName evidence="1">ATPase AAA-type core domain-containing protein</fullName>
    </recommendedName>
</protein>
<evidence type="ECO:0000259" key="1">
    <source>
        <dbReference type="Pfam" id="PF13304"/>
    </source>
</evidence>
<evidence type="ECO:0000313" key="2">
    <source>
        <dbReference type="EMBL" id="SDF60969.1"/>
    </source>
</evidence>
<dbReference type="GO" id="GO:0005524">
    <property type="term" value="F:ATP binding"/>
    <property type="evidence" value="ECO:0007669"/>
    <property type="project" value="InterPro"/>
</dbReference>
<dbReference type="EMBL" id="FNBN01000002">
    <property type="protein sequence ID" value="SDF60969.1"/>
    <property type="molecule type" value="Genomic_DNA"/>
</dbReference>
<dbReference type="Proteomes" id="UP000199045">
    <property type="component" value="Unassembled WGS sequence"/>
</dbReference>
<reference evidence="2 3" key="1">
    <citation type="submission" date="2016-10" db="EMBL/GenBank/DDBJ databases">
        <authorList>
            <person name="de Groot N.N."/>
        </authorList>
    </citation>
    <scope>NUCLEOTIDE SEQUENCE [LARGE SCALE GENOMIC DNA]</scope>
    <source>
        <strain evidence="2 3">DSM 527</strain>
    </source>
</reference>
<dbReference type="PANTHER" id="PTHR40396">
    <property type="entry name" value="ATPASE-LIKE PROTEIN"/>
    <property type="match status" value="1"/>
</dbReference>
<dbReference type="SUPFAM" id="SSF52540">
    <property type="entry name" value="P-loop containing nucleoside triphosphate hydrolases"/>
    <property type="match status" value="1"/>
</dbReference>
<dbReference type="PANTHER" id="PTHR40396:SF1">
    <property type="entry name" value="ATPASE AAA-TYPE CORE DOMAIN-CONTAINING PROTEIN"/>
    <property type="match status" value="1"/>
</dbReference>
<dbReference type="Pfam" id="PF13304">
    <property type="entry name" value="AAA_21"/>
    <property type="match status" value="1"/>
</dbReference>
<dbReference type="AlphaFoldDB" id="A0A1G7MIJ3"/>
<sequence length="443" mass="51207">MLKICEFAKSRVHLGVEYDYEKINAYMIVEFSISNYRSFNRMQTLSFKATGLVSEDKTVDEKNLIDFDGARYLKIAAIYGANGSGKSNIIEALQFFSGVIISSIEVDDLAHMTMQPFLFSSERMENLGFFQTILIIEGVKYRYGFTIGDRGKIAAEWLFGPASKNETFYFKRSGSSVEVNGEWFPEGTSLPSDKLRNDSLFLTFCSSYDGKVSRAIRDYFKLQVSFEGHTRYPYFFHQRINAQAEDGDTDRLLTEGQKDLVLTWLKRAGMNYEDIEIEKPDDEKRRPRIFLYKNVYDSKGNITDRRRLNLDRHESQGSKKYYRYIGKLIAKFERGGLFVSDEIDNNFHPSLLKKLICLFQDSTINKANAQLLFTSHDTNLMNPDYMRRDQFYFAEKTLLEDTKLYSLADLKGIRNNADFARQYLSGAYGALPILGNYLEESEK</sequence>
<dbReference type="InterPro" id="IPR003959">
    <property type="entry name" value="ATPase_AAA_core"/>
</dbReference>
<dbReference type="InterPro" id="IPR027417">
    <property type="entry name" value="P-loop_NTPase"/>
</dbReference>
<organism evidence="2 3">
    <name type="scientific">Chitinophaga filiformis</name>
    <name type="common">Myxococcus filiformis</name>
    <name type="synonym">Flexibacter filiformis</name>
    <dbReference type="NCBI Taxonomy" id="104663"/>
    <lineage>
        <taxon>Bacteria</taxon>
        <taxon>Pseudomonadati</taxon>
        <taxon>Bacteroidota</taxon>
        <taxon>Chitinophagia</taxon>
        <taxon>Chitinophagales</taxon>
        <taxon>Chitinophagaceae</taxon>
        <taxon>Chitinophaga</taxon>
    </lineage>
</organism>
<proteinExistence type="predicted"/>
<dbReference type="GO" id="GO:0016887">
    <property type="term" value="F:ATP hydrolysis activity"/>
    <property type="evidence" value="ECO:0007669"/>
    <property type="project" value="InterPro"/>
</dbReference>
<name>A0A1G7MIJ3_CHIFI</name>